<name>A0ACC2G561_DALPE</name>
<reference evidence="1" key="1">
    <citation type="submission" date="2021-05" db="EMBL/GenBank/DDBJ databases">
        <authorList>
            <person name="Pan Q."/>
            <person name="Jouanno E."/>
            <person name="Zahm M."/>
            <person name="Klopp C."/>
            <person name="Cabau C."/>
            <person name="Louis A."/>
            <person name="Berthelot C."/>
            <person name="Parey E."/>
            <person name="Roest Crollius H."/>
            <person name="Montfort J."/>
            <person name="Robinson-Rechavi M."/>
            <person name="Bouchez O."/>
            <person name="Lampietro C."/>
            <person name="Lopez Roques C."/>
            <person name="Donnadieu C."/>
            <person name="Postlethwait J."/>
            <person name="Bobe J."/>
            <person name="Dillon D."/>
            <person name="Chandos A."/>
            <person name="von Hippel F."/>
            <person name="Guiguen Y."/>
        </authorList>
    </citation>
    <scope>NUCLEOTIDE SEQUENCE</scope>
    <source>
        <strain evidence="1">YG-Jan2019</strain>
    </source>
</reference>
<accession>A0ACC2G561</accession>
<proteinExistence type="predicted"/>
<comment type="caution">
    <text evidence="1">The sequence shown here is derived from an EMBL/GenBank/DDBJ whole genome shotgun (WGS) entry which is preliminary data.</text>
</comment>
<protein>
    <submittedName>
        <fullName evidence="1">Uncharacterized protein</fullName>
    </submittedName>
</protein>
<evidence type="ECO:0000313" key="1">
    <source>
        <dbReference type="EMBL" id="KAJ7998670.1"/>
    </source>
</evidence>
<dbReference type="Proteomes" id="UP001157502">
    <property type="component" value="Chromosome 17"/>
</dbReference>
<dbReference type="EMBL" id="CM055744">
    <property type="protein sequence ID" value="KAJ7998670.1"/>
    <property type="molecule type" value="Genomic_DNA"/>
</dbReference>
<keyword evidence="2" id="KW-1185">Reference proteome</keyword>
<evidence type="ECO:0000313" key="2">
    <source>
        <dbReference type="Proteomes" id="UP001157502"/>
    </source>
</evidence>
<organism evidence="1 2">
    <name type="scientific">Dallia pectoralis</name>
    <name type="common">Alaska blackfish</name>
    <dbReference type="NCBI Taxonomy" id="75939"/>
    <lineage>
        <taxon>Eukaryota</taxon>
        <taxon>Metazoa</taxon>
        <taxon>Chordata</taxon>
        <taxon>Craniata</taxon>
        <taxon>Vertebrata</taxon>
        <taxon>Euteleostomi</taxon>
        <taxon>Actinopterygii</taxon>
        <taxon>Neopterygii</taxon>
        <taxon>Teleostei</taxon>
        <taxon>Protacanthopterygii</taxon>
        <taxon>Esociformes</taxon>
        <taxon>Umbridae</taxon>
        <taxon>Dallia</taxon>
    </lineage>
</organism>
<sequence length="103" mass="11489">MRIWKSRNQFKSSDETVQNITSSHSEAKEGDRSIRSFSELQSLTDSQHLREPSSSPRGESDRDEADMAVEPHACVVAVLESCPQAAVSLLVSSHTRWTLQFGL</sequence>
<gene>
    <name evidence="1" type="ORF">DPEC_G00207290</name>
</gene>